<feature type="region of interest" description="Disordered" evidence="1">
    <location>
        <begin position="168"/>
        <end position="238"/>
    </location>
</feature>
<feature type="compositionally biased region" description="Basic and acidic residues" evidence="1">
    <location>
        <begin position="212"/>
        <end position="229"/>
    </location>
</feature>
<dbReference type="Proteomes" id="UP000054217">
    <property type="component" value="Unassembled WGS sequence"/>
</dbReference>
<keyword evidence="3" id="KW-1185">Reference proteome</keyword>
<feature type="compositionally biased region" description="Low complexity" evidence="1">
    <location>
        <begin position="168"/>
        <end position="181"/>
    </location>
</feature>
<feature type="compositionally biased region" description="Polar residues" evidence="1">
    <location>
        <begin position="191"/>
        <end position="207"/>
    </location>
</feature>
<organism evidence="2 3">
    <name type="scientific">Pisolithus tinctorius Marx 270</name>
    <dbReference type="NCBI Taxonomy" id="870435"/>
    <lineage>
        <taxon>Eukaryota</taxon>
        <taxon>Fungi</taxon>
        <taxon>Dikarya</taxon>
        <taxon>Basidiomycota</taxon>
        <taxon>Agaricomycotina</taxon>
        <taxon>Agaricomycetes</taxon>
        <taxon>Agaricomycetidae</taxon>
        <taxon>Boletales</taxon>
        <taxon>Sclerodermatineae</taxon>
        <taxon>Pisolithaceae</taxon>
        <taxon>Pisolithus</taxon>
    </lineage>
</organism>
<reference evidence="2 3" key="1">
    <citation type="submission" date="2014-04" db="EMBL/GenBank/DDBJ databases">
        <authorList>
            <consortium name="DOE Joint Genome Institute"/>
            <person name="Kuo A."/>
            <person name="Kohler A."/>
            <person name="Costa M.D."/>
            <person name="Nagy L.G."/>
            <person name="Floudas D."/>
            <person name="Copeland A."/>
            <person name="Barry K.W."/>
            <person name="Cichocki N."/>
            <person name="Veneault-Fourrey C."/>
            <person name="LaButti K."/>
            <person name="Lindquist E.A."/>
            <person name="Lipzen A."/>
            <person name="Lundell T."/>
            <person name="Morin E."/>
            <person name="Murat C."/>
            <person name="Sun H."/>
            <person name="Tunlid A."/>
            <person name="Henrissat B."/>
            <person name="Grigoriev I.V."/>
            <person name="Hibbett D.S."/>
            <person name="Martin F."/>
            <person name="Nordberg H.P."/>
            <person name="Cantor M.N."/>
            <person name="Hua S.X."/>
        </authorList>
    </citation>
    <scope>NUCLEOTIDE SEQUENCE [LARGE SCALE GENOMIC DNA]</scope>
    <source>
        <strain evidence="2 3">Marx 270</strain>
    </source>
</reference>
<dbReference type="AlphaFoldDB" id="A0A0C3JAP9"/>
<accession>A0A0C3JAP9</accession>
<dbReference type="OrthoDB" id="3058815at2759"/>
<reference evidence="3" key="2">
    <citation type="submission" date="2015-01" db="EMBL/GenBank/DDBJ databases">
        <title>Evolutionary Origins and Diversification of the Mycorrhizal Mutualists.</title>
        <authorList>
            <consortium name="DOE Joint Genome Institute"/>
            <consortium name="Mycorrhizal Genomics Consortium"/>
            <person name="Kohler A."/>
            <person name="Kuo A."/>
            <person name="Nagy L.G."/>
            <person name="Floudas D."/>
            <person name="Copeland A."/>
            <person name="Barry K.W."/>
            <person name="Cichocki N."/>
            <person name="Veneault-Fourrey C."/>
            <person name="LaButti K."/>
            <person name="Lindquist E.A."/>
            <person name="Lipzen A."/>
            <person name="Lundell T."/>
            <person name="Morin E."/>
            <person name="Murat C."/>
            <person name="Riley R."/>
            <person name="Ohm R."/>
            <person name="Sun H."/>
            <person name="Tunlid A."/>
            <person name="Henrissat B."/>
            <person name="Grigoriev I.V."/>
            <person name="Hibbett D.S."/>
            <person name="Martin F."/>
        </authorList>
    </citation>
    <scope>NUCLEOTIDE SEQUENCE [LARGE SCALE GENOMIC DNA]</scope>
    <source>
        <strain evidence="3">Marx 270</strain>
    </source>
</reference>
<dbReference type="InParanoid" id="A0A0C3JAP9"/>
<evidence type="ECO:0000313" key="2">
    <source>
        <dbReference type="EMBL" id="KIO06143.1"/>
    </source>
</evidence>
<dbReference type="EMBL" id="KN831964">
    <property type="protein sequence ID" value="KIO06143.1"/>
    <property type="molecule type" value="Genomic_DNA"/>
</dbReference>
<gene>
    <name evidence="2" type="ORF">M404DRAFT_999365</name>
</gene>
<evidence type="ECO:0000256" key="1">
    <source>
        <dbReference type="SAM" id="MobiDB-lite"/>
    </source>
</evidence>
<dbReference type="HOGENOM" id="CLU_1166248_0_0_1"/>
<name>A0A0C3JAP9_PISTI</name>
<sequence>MLFDIVEPRHPCNERPSVVADLGLRLSEGIQDLKLEQQLAPTREAISKTFTASSTNFFKAVEGVRGRLQQRIVSSTSVASDLSSSGSQNTPVEISKSEVDMTQLPDTNKKDAEVRSQTSRDSIASVSSSSVVQAAAETKAVLSSWGAGIHSLWTNRSSRFSVARSSVVSTASRESVASPTTSSPPIPGTTRGATSPASPVRQRSTVGTVPELSEHDVGQSEDHPDHDNGLSEPTGLAL</sequence>
<proteinExistence type="predicted"/>
<protein>
    <submittedName>
        <fullName evidence="2">Uncharacterized protein</fullName>
    </submittedName>
</protein>
<feature type="region of interest" description="Disordered" evidence="1">
    <location>
        <begin position="79"/>
        <end position="130"/>
    </location>
</feature>
<evidence type="ECO:0000313" key="3">
    <source>
        <dbReference type="Proteomes" id="UP000054217"/>
    </source>
</evidence>